<gene>
    <name evidence="1" type="ORF">DPMN_066397</name>
</gene>
<dbReference type="AlphaFoldDB" id="A0A9D3YXS6"/>
<protein>
    <submittedName>
        <fullName evidence="1">Uncharacterized protein</fullName>
    </submittedName>
</protein>
<name>A0A9D3YXS6_DREPO</name>
<sequence>MLLLDPSKFISMLHSHLSPSWVRSTRRNVSVYVVELTQLTLTSPDNSDENGLHEPKI</sequence>
<comment type="caution">
    <text evidence="1">The sequence shown here is derived from an EMBL/GenBank/DDBJ whole genome shotgun (WGS) entry which is preliminary data.</text>
</comment>
<evidence type="ECO:0000313" key="2">
    <source>
        <dbReference type="Proteomes" id="UP000828390"/>
    </source>
</evidence>
<dbReference type="Proteomes" id="UP000828390">
    <property type="component" value="Unassembled WGS sequence"/>
</dbReference>
<dbReference type="EMBL" id="JAIWYP010000014">
    <property type="protein sequence ID" value="KAH3707005.1"/>
    <property type="molecule type" value="Genomic_DNA"/>
</dbReference>
<reference evidence="1" key="1">
    <citation type="journal article" date="2019" name="bioRxiv">
        <title>The Genome of the Zebra Mussel, Dreissena polymorpha: A Resource for Invasive Species Research.</title>
        <authorList>
            <person name="McCartney M.A."/>
            <person name="Auch B."/>
            <person name="Kono T."/>
            <person name="Mallez S."/>
            <person name="Zhang Y."/>
            <person name="Obille A."/>
            <person name="Becker A."/>
            <person name="Abrahante J.E."/>
            <person name="Garbe J."/>
            <person name="Badalamenti J.P."/>
            <person name="Herman A."/>
            <person name="Mangelson H."/>
            <person name="Liachko I."/>
            <person name="Sullivan S."/>
            <person name="Sone E.D."/>
            <person name="Koren S."/>
            <person name="Silverstein K.A.T."/>
            <person name="Beckman K.B."/>
            <person name="Gohl D.M."/>
        </authorList>
    </citation>
    <scope>NUCLEOTIDE SEQUENCE</scope>
    <source>
        <strain evidence="1">Duluth1</strain>
        <tissue evidence="1">Whole animal</tissue>
    </source>
</reference>
<organism evidence="1 2">
    <name type="scientific">Dreissena polymorpha</name>
    <name type="common">Zebra mussel</name>
    <name type="synonym">Mytilus polymorpha</name>
    <dbReference type="NCBI Taxonomy" id="45954"/>
    <lineage>
        <taxon>Eukaryota</taxon>
        <taxon>Metazoa</taxon>
        <taxon>Spiralia</taxon>
        <taxon>Lophotrochozoa</taxon>
        <taxon>Mollusca</taxon>
        <taxon>Bivalvia</taxon>
        <taxon>Autobranchia</taxon>
        <taxon>Heteroconchia</taxon>
        <taxon>Euheterodonta</taxon>
        <taxon>Imparidentia</taxon>
        <taxon>Neoheterodontei</taxon>
        <taxon>Myida</taxon>
        <taxon>Dreissenoidea</taxon>
        <taxon>Dreissenidae</taxon>
        <taxon>Dreissena</taxon>
    </lineage>
</organism>
<evidence type="ECO:0000313" key="1">
    <source>
        <dbReference type="EMBL" id="KAH3707005.1"/>
    </source>
</evidence>
<proteinExistence type="predicted"/>
<reference evidence="1" key="2">
    <citation type="submission" date="2020-11" db="EMBL/GenBank/DDBJ databases">
        <authorList>
            <person name="McCartney M.A."/>
            <person name="Auch B."/>
            <person name="Kono T."/>
            <person name="Mallez S."/>
            <person name="Becker A."/>
            <person name="Gohl D.M."/>
            <person name="Silverstein K.A.T."/>
            <person name="Koren S."/>
            <person name="Bechman K.B."/>
            <person name="Herman A."/>
            <person name="Abrahante J.E."/>
            <person name="Garbe J."/>
        </authorList>
    </citation>
    <scope>NUCLEOTIDE SEQUENCE</scope>
    <source>
        <strain evidence="1">Duluth1</strain>
        <tissue evidence="1">Whole animal</tissue>
    </source>
</reference>
<accession>A0A9D3YXS6</accession>
<keyword evidence="2" id="KW-1185">Reference proteome</keyword>